<feature type="chain" id="PRO_5047308146" description="Glycoside hydrolase 35 catalytic domain-containing protein" evidence="3">
    <location>
        <begin position="24"/>
        <end position="788"/>
    </location>
</feature>
<dbReference type="Gene3D" id="3.20.20.80">
    <property type="entry name" value="Glycosidases"/>
    <property type="match status" value="1"/>
</dbReference>
<evidence type="ECO:0000259" key="4">
    <source>
        <dbReference type="Pfam" id="PF01301"/>
    </source>
</evidence>
<dbReference type="InterPro" id="IPR031330">
    <property type="entry name" value="Gly_Hdrlase_35_cat"/>
</dbReference>
<organism evidence="5 6">
    <name type="scientific">Tamlana crocina</name>
    <dbReference type="NCBI Taxonomy" id="393006"/>
    <lineage>
        <taxon>Bacteria</taxon>
        <taxon>Pseudomonadati</taxon>
        <taxon>Bacteroidota</taxon>
        <taxon>Flavobacteriia</taxon>
        <taxon>Flavobacteriales</taxon>
        <taxon>Flavobacteriaceae</taxon>
        <taxon>Tamlana</taxon>
    </lineage>
</organism>
<keyword evidence="3" id="KW-0732">Signal</keyword>
<feature type="signal peptide" evidence="3">
    <location>
        <begin position="1"/>
        <end position="23"/>
    </location>
</feature>
<dbReference type="InterPro" id="IPR017853">
    <property type="entry name" value="GH"/>
</dbReference>
<proteinExistence type="inferred from homology"/>
<evidence type="ECO:0000256" key="3">
    <source>
        <dbReference type="SAM" id="SignalP"/>
    </source>
</evidence>
<evidence type="ECO:0000256" key="1">
    <source>
        <dbReference type="ARBA" id="ARBA00009809"/>
    </source>
</evidence>
<gene>
    <name evidence="5" type="ORF">HC176_02320</name>
</gene>
<feature type="domain" description="Glycoside hydrolase 35 catalytic" evidence="4">
    <location>
        <begin position="61"/>
        <end position="213"/>
    </location>
</feature>
<protein>
    <recommendedName>
        <fullName evidence="4">Glycoside hydrolase 35 catalytic domain-containing protein</fullName>
    </recommendedName>
</protein>
<comment type="similarity">
    <text evidence="1 2">Belongs to the glycosyl hydrolase 35 family.</text>
</comment>
<evidence type="ECO:0000313" key="5">
    <source>
        <dbReference type="EMBL" id="NJX14321.1"/>
    </source>
</evidence>
<dbReference type="InterPro" id="IPR037110">
    <property type="entry name" value="Betagal_dom2_sf"/>
</dbReference>
<dbReference type="RefSeq" id="WP_167916563.1">
    <property type="nucleotide sequence ID" value="NZ_JAAVJS010000002.1"/>
</dbReference>
<dbReference type="EMBL" id="JAAVJS010000002">
    <property type="protein sequence ID" value="NJX14321.1"/>
    <property type="molecule type" value="Genomic_DNA"/>
</dbReference>
<dbReference type="SUPFAM" id="SSF51445">
    <property type="entry name" value="(Trans)glycosidases"/>
    <property type="match status" value="1"/>
</dbReference>
<name>A0ABX1D7K8_9FLAO</name>
<keyword evidence="6" id="KW-1185">Reference proteome</keyword>
<dbReference type="InterPro" id="IPR001944">
    <property type="entry name" value="Glycoside_Hdrlase_35"/>
</dbReference>
<comment type="caution">
    <text evidence="5">The sequence shown here is derived from an EMBL/GenBank/DDBJ whole genome shotgun (WGS) entry which is preliminary data.</text>
</comment>
<evidence type="ECO:0000256" key="2">
    <source>
        <dbReference type="RuleBase" id="RU003679"/>
    </source>
</evidence>
<dbReference type="PRINTS" id="PR00742">
    <property type="entry name" value="GLHYDRLASE35"/>
</dbReference>
<reference evidence="5 6" key="1">
    <citation type="submission" date="2020-03" db="EMBL/GenBank/DDBJ databases">
        <title>Tamlana sp. nov, isolated from XXX.</title>
        <authorList>
            <person name="Cao W.R."/>
        </authorList>
    </citation>
    <scope>NUCLEOTIDE SEQUENCE [LARGE SCALE GENOMIC DNA]</scope>
    <source>
        <strain evidence="5 6">HST1-43</strain>
    </source>
</reference>
<evidence type="ECO:0000313" key="6">
    <source>
        <dbReference type="Proteomes" id="UP000760545"/>
    </source>
</evidence>
<dbReference type="Gene3D" id="2.102.20.10">
    <property type="entry name" value="Beta-galactosidase, domain 2"/>
    <property type="match status" value="1"/>
</dbReference>
<feature type="domain" description="Glycoside hydrolase 35 catalytic" evidence="4">
    <location>
        <begin position="347"/>
        <end position="402"/>
    </location>
</feature>
<dbReference type="Proteomes" id="UP000760545">
    <property type="component" value="Unassembled WGS sequence"/>
</dbReference>
<dbReference type="PANTHER" id="PTHR23421">
    <property type="entry name" value="BETA-GALACTOSIDASE RELATED"/>
    <property type="match status" value="1"/>
</dbReference>
<sequence length="788" mass="88908">MKKRMRVVVLLSMNLLICFTTHAQKHTVNVKGRGLNPMPVLDNWGGKRAGGARVYANNYHIMEGGKPLAITMGEFHPQRYPQEEWENALLEIKAGGINTISFYVFWSLIEAYPGQFNFSGNNNIRYFIELCQKHGLKAIPRIGPYNNSEFLIGGLPPWIYGMPYRERSNDPGYLAAVKNYYSELSKQMKGLYWQQGGPIYYVQLENELGHAPVSWETYYKTTASDEHRGPKDGEEWTKHYYNLRDIAQEVGINPLYFSATAWGKHPGDFPEGFLPFFGGYMYLFPPGKNNSRITSFRTFKHVGKVPVGFCELGAAGTPTRLNFSIFPPAISAVTTATTALGSIETLTLGYYLYHGGSNPVSERFGFMGKTNNMAMISYDFRAPISEFGQPRPAYYMLRPIHQFLLNYSEELANTQLVQQDIEEKNLDHAWMRLRARANNNSGFLITSYYGNVNPFNDTEVKMEVTTDDGSIHIPSSGKISIKNGYNCIFPFNLTLKNGVKLISATAQPTSILETKGEYYQFFISPHDQSAEFVIATKEAKRISYNEQKFNVNKPKATIKISPDKNKKIKIVSKSGKITNLVLLSNDDAEHSIETNFNGQKYLLISNQDIISTNSSISLSKCKTNDFSFLSFPQIKGVSINGKSLKPKKNGLFTEYNTSLPKKEVALDIVKINDVKTSLFLKPEVFEELNDVYISFNFSGDICRLFDLKDGTMIGDEFGGFWRIGLKRFKNQLANDGLMLRTTAGAKVKNVATDDNMLLDEEVTAKKDIVSIGEISIEPEYKVTFEIKN</sequence>
<accession>A0ABX1D7K8</accession>
<dbReference type="Pfam" id="PF01301">
    <property type="entry name" value="Glyco_hydro_35"/>
    <property type="match status" value="2"/>
</dbReference>